<dbReference type="InterPro" id="IPR036005">
    <property type="entry name" value="Creatinase/aminopeptidase-like"/>
</dbReference>
<keyword evidence="3" id="KW-1185">Reference proteome</keyword>
<dbReference type="CDD" id="cd01066">
    <property type="entry name" value="APP_MetAP"/>
    <property type="match status" value="1"/>
</dbReference>
<dbReference type="InterPro" id="IPR000994">
    <property type="entry name" value="Pept_M24"/>
</dbReference>
<dbReference type="Gene3D" id="3.90.230.10">
    <property type="entry name" value="Creatinase/methionine aminopeptidase superfamily"/>
    <property type="match status" value="1"/>
</dbReference>
<dbReference type="InterPro" id="IPR050659">
    <property type="entry name" value="Peptidase_M24B"/>
</dbReference>
<sequence>MTTSFDEHRLKRDRVEGLLTERGADSLTLTSPGALSWLLAGARVQVSLVGDPVVAAVLRRGGDDEIRVFGNERARIEAEELPHGLTVTSPRWDQPLLAEPTRASPAALREADVAFELQDLRASLLDVEIDRYRLLCQEVTAMLGAALESARPDHTERSLAARLAGGIVALGADPLVVLVAGRERLGFPHPLPTESPLGDLAMAVVCARRGGLIANVTRWIRFRPATNEEGDAQARLLAVEADFFAATKPGALLSDVFAASTAAYAAHGLAPDTWERHHQGGPTGYNGRDPRATATTSNIVRADQAFAWNPNAPGVKLEDTVIVRADGAVDVLSVDPGWPSAEVHGLTRPAIREQ</sequence>
<name>A0ABP8W9C4_9MICO</name>
<dbReference type="SUPFAM" id="SSF55920">
    <property type="entry name" value="Creatinase/aminopeptidase"/>
    <property type="match status" value="1"/>
</dbReference>
<gene>
    <name evidence="2" type="ORF">GCM10025780_29740</name>
</gene>
<evidence type="ECO:0000259" key="1">
    <source>
        <dbReference type="Pfam" id="PF00557"/>
    </source>
</evidence>
<comment type="caution">
    <text evidence="2">The sequence shown here is derived from an EMBL/GenBank/DDBJ whole genome shotgun (WGS) entry which is preliminary data.</text>
</comment>
<dbReference type="Proteomes" id="UP001501295">
    <property type="component" value="Unassembled WGS sequence"/>
</dbReference>
<feature type="domain" description="Peptidase M24" evidence="1">
    <location>
        <begin position="133"/>
        <end position="324"/>
    </location>
</feature>
<dbReference type="PANTHER" id="PTHR46112">
    <property type="entry name" value="AMINOPEPTIDASE"/>
    <property type="match status" value="1"/>
</dbReference>
<accession>A0ABP8W9C4</accession>
<evidence type="ECO:0000313" key="2">
    <source>
        <dbReference type="EMBL" id="GAA4682367.1"/>
    </source>
</evidence>
<organism evidence="2 3">
    <name type="scientific">Frondihabitans cladoniiphilus</name>
    <dbReference type="NCBI Taxonomy" id="715785"/>
    <lineage>
        <taxon>Bacteria</taxon>
        <taxon>Bacillati</taxon>
        <taxon>Actinomycetota</taxon>
        <taxon>Actinomycetes</taxon>
        <taxon>Micrococcales</taxon>
        <taxon>Microbacteriaceae</taxon>
        <taxon>Frondihabitans</taxon>
    </lineage>
</organism>
<dbReference type="PANTHER" id="PTHR46112:SF2">
    <property type="entry name" value="XAA-PRO AMINOPEPTIDASE P-RELATED"/>
    <property type="match status" value="1"/>
</dbReference>
<dbReference type="RefSeq" id="WP_345376706.1">
    <property type="nucleotide sequence ID" value="NZ_BAABLM010000007.1"/>
</dbReference>
<dbReference type="EMBL" id="BAABLM010000007">
    <property type="protein sequence ID" value="GAA4682367.1"/>
    <property type="molecule type" value="Genomic_DNA"/>
</dbReference>
<dbReference type="Pfam" id="PF00557">
    <property type="entry name" value="Peptidase_M24"/>
    <property type="match status" value="1"/>
</dbReference>
<proteinExistence type="predicted"/>
<reference evidence="3" key="1">
    <citation type="journal article" date="2019" name="Int. J. Syst. Evol. Microbiol.">
        <title>The Global Catalogue of Microorganisms (GCM) 10K type strain sequencing project: providing services to taxonomists for standard genome sequencing and annotation.</title>
        <authorList>
            <consortium name="The Broad Institute Genomics Platform"/>
            <consortium name="The Broad Institute Genome Sequencing Center for Infectious Disease"/>
            <person name="Wu L."/>
            <person name="Ma J."/>
        </authorList>
    </citation>
    <scope>NUCLEOTIDE SEQUENCE [LARGE SCALE GENOMIC DNA]</scope>
    <source>
        <strain evidence="3">JCM 18956</strain>
    </source>
</reference>
<evidence type="ECO:0000313" key="3">
    <source>
        <dbReference type="Proteomes" id="UP001501295"/>
    </source>
</evidence>
<protein>
    <submittedName>
        <fullName evidence="2">M24 family metallopeptidase</fullName>
    </submittedName>
</protein>